<dbReference type="Gene3D" id="1.20.1600.10">
    <property type="entry name" value="Outer membrane efflux proteins (OEP)"/>
    <property type="match status" value="1"/>
</dbReference>
<dbReference type="GO" id="GO:0005886">
    <property type="term" value="C:plasma membrane"/>
    <property type="evidence" value="ECO:0007669"/>
    <property type="project" value="UniProtKB-SubCell"/>
</dbReference>
<organism evidence="3 4">
    <name type="scientific">Hyphomonas pacifica</name>
    <dbReference type="NCBI Taxonomy" id="1280941"/>
    <lineage>
        <taxon>Bacteria</taxon>
        <taxon>Pseudomonadati</taxon>
        <taxon>Pseudomonadota</taxon>
        <taxon>Alphaproteobacteria</taxon>
        <taxon>Hyphomonadales</taxon>
        <taxon>Hyphomonadaceae</taxon>
        <taxon>Hyphomonas</taxon>
    </lineage>
</organism>
<evidence type="ECO:0000313" key="3">
    <source>
        <dbReference type="EMBL" id="RAN31720.1"/>
    </source>
</evidence>
<evidence type="ECO:0000256" key="1">
    <source>
        <dbReference type="ARBA" id="ARBA00007613"/>
    </source>
</evidence>
<keyword evidence="2" id="KW-0472">Membrane</keyword>
<keyword evidence="2" id="KW-0449">Lipoprotein</keyword>
<dbReference type="InterPro" id="IPR010131">
    <property type="entry name" value="MdtP/NodT-like"/>
</dbReference>
<feature type="chain" id="PRO_5033105180" description="RND transporter" evidence="2">
    <location>
        <begin position="22"/>
        <end position="484"/>
    </location>
</feature>
<name>A0A8B2PMD8_9PROT</name>
<dbReference type="Pfam" id="PF02321">
    <property type="entry name" value="OEP"/>
    <property type="match status" value="2"/>
</dbReference>
<feature type="signal peptide" evidence="2">
    <location>
        <begin position="1"/>
        <end position="21"/>
    </location>
</feature>
<comment type="similarity">
    <text evidence="1 2">Belongs to the outer membrane factor (OMF) (TC 1.B.17) family.</text>
</comment>
<proteinExistence type="inferred from homology"/>
<dbReference type="SUPFAM" id="SSF56954">
    <property type="entry name" value="Outer membrane efflux proteins (OEP)"/>
    <property type="match status" value="1"/>
</dbReference>
<dbReference type="EMBL" id="AWFB01000045">
    <property type="protein sequence ID" value="RAN31720.1"/>
    <property type="molecule type" value="Genomic_DNA"/>
</dbReference>
<dbReference type="Proteomes" id="UP000249123">
    <property type="component" value="Unassembled WGS sequence"/>
</dbReference>
<evidence type="ECO:0000313" key="4">
    <source>
        <dbReference type="Proteomes" id="UP000249123"/>
    </source>
</evidence>
<gene>
    <name evidence="3" type="ORF">HY3_03860</name>
</gene>
<protein>
    <recommendedName>
        <fullName evidence="5">RND transporter</fullName>
    </recommendedName>
</protein>
<accession>A0A8B2PMD8</accession>
<dbReference type="GO" id="GO:0015562">
    <property type="term" value="F:efflux transmembrane transporter activity"/>
    <property type="evidence" value="ECO:0007669"/>
    <property type="project" value="InterPro"/>
</dbReference>
<sequence length="484" mass="50974">MTRSILLFSTAILAACASSPANLPGIDGDRGEIFAVAPDAPAEWAARDVVGIAPTGNWLTQFNDPIMVDLVQEALANSPTLESRAALVRAAKAATRTARSQRLPNVDASISAGGTSNAFETAGGIDRTTDSVYGLGVDASWEADLWNRLGRGIAASEADLAASEADLAAAELSVAAQTAIAWINLNAALAQENVALQTYEARDRVRILTERRFQRGLAQALDVRTARSALAGAEANIALTRQLSGEAARRLEILLGRYPATEIEAPAELPVLDMLQPEVSPMLLLARRPDIAGAEARLVAAGLRAEQARLAMLPSLRLTGSLSTSQADFADAIDPERIAARLVASLVQPLFTGGRLSAQRDAAIAQAEAAIADYARAALSAWGEVEDALAADALLADQEDAQMRSLEEARLAEDLAERQYTSGTITIFNLIDAQTRRLTAESNLVSARANRATNRISYHLALGGGLPVSAAANANQTPQEDVAE</sequence>
<dbReference type="PANTHER" id="PTHR30203:SF32">
    <property type="entry name" value="CATION EFFLUX SYSTEM PROTEIN CUSC"/>
    <property type="match status" value="1"/>
</dbReference>
<dbReference type="RefSeq" id="WP_064773917.1">
    <property type="nucleotide sequence ID" value="NZ_AWFA01000045.1"/>
</dbReference>
<reference evidence="3 4" key="1">
    <citation type="submission" date="2013-04" db="EMBL/GenBank/DDBJ databases">
        <title>Hyphomonas sp. T24B3 Genome Sequencing.</title>
        <authorList>
            <person name="Lai Q."/>
            <person name="Shao Z."/>
        </authorList>
    </citation>
    <scope>NUCLEOTIDE SEQUENCE [LARGE SCALE GENOMIC DNA]</scope>
    <source>
        <strain evidence="3 4">T24B3</strain>
    </source>
</reference>
<dbReference type="PROSITE" id="PS51257">
    <property type="entry name" value="PROKAR_LIPOPROTEIN"/>
    <property type="match status" value="1"/>
</dbReference>
<comment type="subcellular location">
    <subcellularLocation>
        <location evidence="2">Cell membrane</location>
        <topology evidence="2">Lipid-anchor</topology>
    </subcellularLocation>
</comment>
<dbReference type="PANTHER" id="PTHR30203">
    <property type="entry name" value="OUTER MEMBRANE CATION EFFLUX PROTEIN"/>
    <property type="match status" value="1"/>
</dbReference>
<keyword evidence="4" id="KW-1185">Reference proteome</keyword>
<dbReference type="OrthoDB" id="9783100at2"/>
<evidence type="ECO:0000256" key="2">
    <source>
        <dbReference type="RuleBase" id="RU362097"/>
    </source>
</evidence>
<dbReference type="AlphaFoldDB" id="A0A8B2PMD8"/>
<comment type="caution">
    <text evidence="3">The sequence shown here is derived from an EMBL/GenBank/DDBJ whole genome shotgun (WGS) entry which is preliminary data.</text>
</comment>
<keyword evidence="2" id="KW-0564">Palmitate</keyword>
<dbReference type="NCBIfam" id="TIGR01845">
    <property type="entry name" value="outer_NodT"/>
    <property type="match status" value="1"/>
</dbReference>
<dbReference type="InterPro" id="IPR003423">
    <property type="entry name" value="OMP_efflux"/>
</dbReference>
<keyword evidence="2" id="KW-0812">Transmembrane</keyword>
<keyword evidence="2" id="KW-1134">Transmembrane beta strand</keyword>
<keyword evidence="2" id="KW-0732">Signal</keyword>
<evidence type="ECO:0008006" key="5">
    <source>
        <dbReference type="Google" id="ProtNLM"/>
    </source>
</evidence>
<dbReference type="Gene3D" id="2.20.200.10">
    <property type="entry name" value="Outer membrane efflux proteins (OEP)"/>
    <property type="match status" value="1"/>
</dbReference>